<keyword evidence="3" id="KW-0813">Transport</keyword>
<evidence type="ECO:0000259" key="7">
    <source>
        <dbReference type="Pfam" id="PF02823"/>
    </source>
</evidence>
<sequence>MADTFALTILLPHRVLLTTCASRLGADAEQGRFVVCPNHIDCVTVLVPGILYYQEPEETRFVAIDTGLLVKQAEQVWVSVLQAVQSDDLEQLEHIIDHEFRALNERQKQTQTALTRLEVSFMRGMMNIGRAHREF</sequence>
<organism evidence="8">
    <name type="scientific">Lyngbya confervoides BDU141951</name>
    <dbReference type="NCBI Taxonomy" id="1574623"/>
    <lineage>
        <taxon>Bacteria</taxon>
        <taxon>Bacillati</taxon>
        <taxon>Cyanobacteriota</taxon>
        <taxon>Cyanophyceae</taxon>
        <taxon>Oscillatoriophycideae</taxon>
        <taxon>Oscillatoriales</taxon>
        <taxon>Microcoleaceae</taxon>
        <taxon>Lyngbya</taxon>
    </lineage>
</organism>
<dbReference type="SUPFAM" id="SSF51344">
    <property type="entry name" value="Epsilon subunit of F1F0-ATP synthase N-terminal domain"/>
    <property type="match status" value="1"/>
</dbReference>
<dbReference type="CDD" id="cd12152">
    <property type="entry name" value="F1-ATPase_delta"/>
    <property type="match status" value="1"/>
</dbReference>
<dbReference type="GO" id="GO:0045259">
    <property type="term" value="C:proton-transporting ATP synthase complex"/>
    <property type="evidence" value="ECO:0007669"/>
    <property type="project" value="UniProtKB-KW"/>
</dbReference>
<reference evidence="8" key="3">
    <citation type="submission" date="2020-02" db="EMBL/GenBank/DDBJ databases">
        <authorList>
            <person name="Sarangi A.N."/>
            <person name="Ghosh S."/>
            <person name="Mukherjee M."/>
            <person name="Tripathy S."/>
        </authorList>
    </citation>
    <scope>NUCLEOTIDE SEQUENCE</scope>
    <source>
        <strain evidence="8">BDU141951</strain>
    </source>
</reference>
<accession>A0A0C1Y7I3</accession>
<proteinExistence type="inferred from homology"/>
<dbReference type="Gene3D" id="2.60.15.10">
    <property type="entry name" value="F0F1 ATP synthase delta/epsilon subunit, N-terminal"/>
    <property type="match status" value="1"/>
</dbReference>
<dbReference type="Pfam" id="PF02823">
    <property type="entry name" value="ATP-synt_DE_N"/>
    <property type="match status" value="1"/>
</dbReference>
<evidence type="ECO:0000256" key="2">
    <source>
        <dbReference type="ARBA" id="ARBA00005712"/>
    </source>
</evidence>
<reference evidence="8" key="2">
    <citation type="journal article" date="2015" name="Genome Announc.">
        <title>Draft Genome Sequence of Filamentous Marine Cyanobacterium Lyngbya confervoides Strain BDU141951.</title>
        <authorList>
            <person name="Chandrababunaidu M.M."/>
            <person name="Sen D."/>
            <person name="Tripathy S."/>
        </authorList>
    </citation>
    <scope>NUCLEOTIDE SEQUENCE</scope>
    <source>
        <strain evidence="8">BDU141951</strain>
    </source>
</reference>
<comment type="similarity">
    <text evidence="2">Belongs to the ATPase epsilon chain family.</text>
</comment>
<evidence type="ECO:0000256" key="1">
    <source>
        <dbReference type="ARBA" id="ARBA00004184"/>
    </source>
</evidence>
<dbReference type="InterPro" id="IPR036771">
    <property type="entry name" value="ATPsynth_dsu/esu_N"/>
</dbReference>
<dbReference type="AlphaFoldDB" id="A0A0C1Y7I3"/>
<evidence type="ECO:0000256" key="4">
    <source>
        <dbReference type="ARBA" id="ARBA00023065"/>
    </source>
</evidence>
<name>A0A0C1Y7I3_9CYAN</name>
<feature type="domain" description="ATP synthase F1 complex delta/epsilon subunit N-terminal" evidence="7">
    <location>
        <begin position="6"/>
        <end position="82"/>
    </location>
</feature>
<evidence type="ECO:0000256" key="6">
    <source>
        <dbReference type="ARBA" id="ARBA00023196"/>
    </source>
</evidence>
<evidence type="ECO:0000256" key="3">
    <source>
        <dbReference type="ARBA" id="ARBA00022448"/>
    </source>
</evidence>
<gene>
    <name evidence="8" type="ORF">QQ91_022580</name>
</gene>
<dbReference type="InterPro" id="IPR001469">
    <property type="entry name" value="ATP_synth_F1_dsu/esu"/>
</dbReference>
<dbReference type="InterPro" id="IPR020546">
    <property type="entry name" value="ATP_synth_F1_dsu/esu_N"/>
</dbReference>
<keyword evidence="6" id="KW-0139">CF(1)</keyword>
<comment type="caution">
    <text evidence="8">The sequence shown here is derived from an EMBL/GenBank/DDBJ whole genome shotgun (WGS) entry which is preliminary data.</text>
</comment>
<dbReference type="GO" id="GO:0046933">
    <property type="term" value="F:proton-transporting ATP synthase activity, rotational mechanism"/>
    <property type="evidence" value="ECO:0007669"/>
    <property type="project" value="InterPro"/>
</dbReference>
<keyword evidence="5" id="KW-0472">Membrane</keyword>
<comment type="subcellular location">
    <subcellularLocation>
        <location evidence="1">Endomembrane system</location>
        <topology evidence="1">Peripheral membrane protein</topology>
    </subcellularLocation>
</comment>
<evidence type="ECO:0000256" key="5">
    <source>
        <dbReference type="ARBA" id="ARBA00023136"/>
    </source>
</evidence>
<dbReference type="EMBL" id="JTHE02000003">
    <property type="protein sequence ID" value="NEV69885.1"/>
    <property type="molecule type" value="Genomic_DNA"/>
</dbReference>
<keyword evidence="4" id="KW-0406">Ion transport</keyword>
<evidence type="ECO:0000313" key="8">
    <source>
        <dbReference type="EMBL" id="NEV69885.1"/>
    </source>
</evidence>
<dbReference type="GO" id="GO:0012505">
    <property type="term" value="C:endomembrane system"/>
    <property type="evidence" value="ECO:0007669"/>
    <property type="project" value="UniProtKB-SubCell"/>
</dbReference>
<protein>
    <submittedName>
        <fullName evidence="8">F0F1 ATP synthase subunit epsilon</fullName>
    </submittedName>
</protein>
<reference evidence="8" key="1">
    <citation type="submission" date="2014-11" db="EMBL/GenBank/DDBJ databases">
        <authorList>
            <person name="Malar M.C."/>
            <person name="Sen D."/>
            <person name="Tripathy S."/>
        </authorList>
    </citation>
    <scope>NUCLEOTIDE SEQUENCE</scope>
    <source>
        <strain evidence="8">BDU141951</strain>
    </source>
</reference>
<keyword evidence="6" id="KW-0066">ATP synthesis</keyword>
<dbReference type="NCBIfam" id="TIGR03166">
    <property type="entry name" value="alt_F1F0_F1_eps"/>
    <property type="match status" value="1"/>
</dbReference>
<dbReference type="InterPro" id="IPR024037">
    <property type="entry name" value="Alt_ATP_synth_F1_esu"/>
</dbReference>